<dbReference type="Proteomes" id="UP000222106">
    <property type="component" value="Unassembled WGS sequence"/>
</dbReference>
<evidence type="ECO:0000313" key="2">
    <source>
        <dbReference type="EMBL" id="PFG39449.1"/>
    </source>
</evidence>
<reference evidence="2 3" key="1">
    <citation type="submission" date="2017-10" db="EMBL/GenBank/DDBJ databases">
        <title>Sequencing the genomes of 1000 actinobacteria strains.</title>
        <authorList>
            <person name="Klenk H.-P."/>
        </authorList>
    </citation>
    <scope>NUCLEOTIDE SEQUENCE [LARGE SCALE GENOMIC DNA]</scope>
    <source>
        <strain evidence="2 3">DSM 21838</strain>
    </source>
</reference>
<dbReference type="PROSITE" id="PS51257">
    <property type="entry name" value="PROKAR_LIPOPROTEIN"/>
    <property type="match status" value="1"/>
</dbReference>
<keyword evidence="1" id="KW-0732">Signal</keyword>
<feature type="signal peptide" evidence="1">
    <location>
        <begin position="1"/>
        <end position="22"/>
    </location>
</feature>
<evidence type="ECO:0000256" key="1">
    <source>
        <dbReference type="SAM" id="SignalP"/>
    </source>
</evidence>
<evidence type="ECO:0008006" key="4">
    <source>
        <dbReference type="Google" id="ProtNLM"/>
    </source>
</evidence>
<dbReference type="AlphaFoldDB" id="A0A2A9EML3"/>
<keyword evidence="3" id="KW-1185">Reference proteome</keyword>
<dbReference type="EMBL" id="PDJI01000004">
    <property type="protein sequence ID" value="PFG39449.1"/>
    <property type="molecule type" value="Genomic_DNA"/>
</dbReference>
<dbReference type="RefSeq" id="WP_098483558.1">
    <property type="nucleotide sequence ID" value="NZ_PDJI01000004.1"/>
</dbReference>
<protein>
    <recommendedName>
        <fullName evidence="4">Secreted protein</fullName>
    </recommendedName>
</protein>
<evidence type="ECO:0000313" key="3">
    <source>
        <dbReference type="Proteomes" id="UP000222106"/>
    </source>
</evidence>
<gene>
    <name evidence="2" type="ORF">ATJ97_1955</name>
</gene>
<sequence>MALSLRVAAAPLVLLLGGCATWPPGGSEEELVPPVIEVVNDRSTFELVPWSGCISGSTVGMCWDGSPEHPVDVGVVAGELEVALEVASPLDGWRWEAVARDPAAEPGVGANDGRQALTVEHDDSARRLVLTVPPGGPFAVDLWGRGESGDASYTFIAVGVS</sequence>
<comment type="caution">
    <text evidence="2">The sequence shown here is derived from an EMBL/GenBank/DDBJ whole genome shotgun (WGS) entry which is preliminary data.</text>
</comment>
<proteinExistence type="predicted"/>
<name>A0A2A9EML3_9MICO</name>
<feature type="chain" id="PRO_5039076876" description="Secreted protein" evidence="1">
    <location>
        <begin position="23"/>
        <end position="161"/>
    </location>
</feature>
<organism evidence="2 3">
    <name type="scientific">Georgenia soli</name>
    <dbReference type="NCBI Taxonomy" id="638953"/>
    <lineage>
        <taxon>Bacteria</taxon>
        <taxon>Bacillati</taxon>
        <taxon>Actinomycetota</taxon>
        <taxon>Actinomycetes</taxon>
        <taxon>Micrococcales</taxon>
        <taxon>Bogoriellaceae</taxon>
        <taxon>Georgenia</taxon>
    </lineage>
</organism>
<accession>A0A2A9EML3</accession>